<dbReference type="InterPro" id="IPR018957">
    <property type="entry name" value="Znf_C3HC4_RING-type"/>
</dbReference>
<protein>
    <submittedName>
        <fullName evidence="7">CHFR ligase</fullName>
    </submittedName>
</protein>
<dbReference type="PANTHER" id="PTHR15315:SF26">
    <property type="entry name" value="E3 UBIQUITIN-PROTEIN LIGASE NRDP1"/>
    <property type="match status" value="1"/>
</dbReference>
<feature type="region of interest" description="Disordered" evidence="5">
    <location>
        <begin position="231"/>
        <end position="362"/>
    </location>
</feature>
<dbReference type="PROSITE" id="PS00518">
    <property type="entry name" value="ZF_RING_1"/>
    <property type="match status" value="1"/>
</dbReference>
<dbReference type="SUPFAM" id="SSF57850">
    <property type="entry name" value="RING/U-box"/>
    <property type="match status" value="1"/>
</dbReference>
<keyword evidence="7" id="KW-0436">Ligase</keyword>
<dbReference type="Gene3D" id="3.30.40.10">
    <property type="entry name" value="Zinc/RING finger domain, C3HC4 (zinc finger)"/>
    <property type="match status" value="1"/>
</dbReference>
<dbReference type="Proteomes" id="UP000642973">
    <property type="component" value="Unassembled WGS sequence"/>
</dbReference>
<keyword evidence="2 4" id="KW-0863">Zinc-finger</keyword>
<evidence type="ECO:0000256" key="5">
    <source>
        <dbReference type="SAM" id="MobiDB-lite"/>
    </source>
</evidence>
<feature type="region of interest" description="Disordered" evidence="5">
    <location>
        <begin position="68"/>
        <end position="111"/>
    </location>
</feature>
<dbReference type="EMBL" id="WEIV01012594">
    <property type="protein sequence ID" value="NWI53760.1"/>
    <property type="molecule type" value="Genomic_DNA"/>
</dbReference>
<keyword evidence="3" id="KW-0862">Zinc</keyword>
<dbReference type="InterPro" id="IPR017907">
    <property type="entry name" value="Znf_RING_CS"/>
</dbReference>
<sequence>MATEWSCPICQDTRKDVASALPCQHRFCLGCILRWVHRNPSCPLCRRTIETVRFSDHADNYLETTTTARKELPDAISQEGTAPDGLDENSPNRPVVSHLSSPQGTLSTPEQGASGLEFVGGVLPEFWADLFRGRQQLLDPVRPWLRQRLEGIYQSWWWLVEAAESTILHELCVNGPNAEVLIERLQPLLEQHTAPLVHGVISIIVGHCSEEAQRLLRSGALGGENNGLVARATSSNSRKSSSSNSSSIYHSSRTSSWEGTPANGPKGYDMEEETGTLKFSTHGGPSQPPPVPVPTEQEQPQEEPGKAVAVAGPSVQGRSHSPSTLVLGRDQMPREPRSPRKKRAPGPQDSLQPSKRPPCLQH</sequence>
<reference evidence="7" key="1">
    <citation type="submission" date="2019-10" db="EMBL/GenBank/DDBJ databases">
        <title>Bird 10,000 Genomes (B10K) Project - Family phase.</title>
        <authorList>
            <person name="Zhang G."/>
        </authorList>
    </citation>
    <scope>NUCLEOTIDE SEQUENCE</scope>
    <source>
        <strain evidence="7">B10K-DU-002-55</strain>
        <tissue evidence="7">Muscle</tissue>
    </source>
</reference>
<dbReference type="GO" id="GO:0016874">
    <property type="term" value="F:ligase activity"/>
    <property type="evidence" value="ECO:0007669"/>
    <property type="project" value="UniProtKB-KW"/>
</dbReference>
<evidence type="ECO:0000313" key="7">
    <source>
        <dbReference type="EMBL" id="NWI53760.1"/>
    </source>
</evidence>
<dbReference type="PANTHER" id="PTHR15315">
    <property type="entry name" value="RING FINGER PROTEIN 41, 151"/>
    <property type="match status" value="1"/>
</dbReference>
<dbReference type="SMART" id="SM00184">
    <property type="entry name" value="RING"/>
    <property type="match status" value="1"/>
</dbReference>
<evidence type="ECO:0000259" key="6">
    <source>
        <dbReference type="PROSITE" id="PS50089"/>
    </source>
</evidence>
<feature type="compositionally biased region" description="Low complexity" evidence="5">
    <location>
        <begin position="233"/>
        <end position="256"/>
    </location>
</feature>
<evidence type="ECO:0000313" key="8">
    <source>
        <dbReference type="Proteomes" id="UP000642973"/>
    </source>
</evidence>
<dbReference type="InterPro" id="IPR013083">
    <property type="entry name" value="Znf_RING/FYVE/PHD"/>
</dbReference>
<evidence type="ECO:0000256" key="3">
    <source>
        <dbReference type="ARBA" id="ARBA00022833"/>
    </source>
</evidence>
<proteinExistence type="predicted"/>
<comment type="caution">
    <text evidence="7">The sequence shown here is derived from an EMBL/GenBank/DDBJ whole genome shotgun (WGS) entry which is preliminary data.</text>
</comment>
<gene>
    <name evidence="7" type="primary">Chfr_1</name>
    <name evidence="7" type="ORF">CALVIR_R12466</name>
</gene>
<feature type="domain" description="RING-type" evidence="6">
    <location>
        <begin position="7"/>
        <end position="46"/>
    </location>
</feature>
<feature type="non-terminal residue" evidence="7">
    <location>
        <position position="362"/>
    </location>
</feature>
<feature type="compositionally biased region" description="Polar residues" evidence="5">
    <location>
        <begin position="98"/>
        <end position="111"/>
    </location>
</feature>
<dbReference type="Pfam" id="PF00097">
    <property type="entry name" value="zf-C3HC4"/>
    <property type="match status" value="1"/>
</dbReference>
<dbReference type="CDD" id="cd23130">
    <property type="entry name" value="RING-HC_EHV1-like"/>
    <property type="match status" value="1"/>
</dbReference>
<evidence type="ECO:0000256" key="2">
    <source>
        <dbReference type="ARBA" id="ARBA00022771"/>
    </source>
</evidence>
<dbReference type="AlphaFoldDB" id="A0A851CBQ5"/>
<dbReference type="GO" id="GO:0008270">
    <property type="term" value="F:zinc ion binding"/>
    <property type="evidence" value="ECO:0007669"/>
    <property type="project" value="UniProtKB-KW"/>
</dbReference>
<organism evidence="7 8">
    <name type="scientific">Calyptomena viridis</name>
    <name type="common">Lesser green broadbill</name>
    <dbReference type="NCBI Taxonomy" id="135972"/>
    <lineage>
        <taxon>Eukaryota</taxon>
        <taxon>Metazoa</taxon>
        <taxon>Chordata</taxon>
        <taxon>Craniata</taxon>
        <taxon>Vertebrata</taxon>
        <taxon>Euteleostomi</taxon>
        <taxon>Archelosauria</taxon>
        <taxon>Archosauria</taxon>
        <taxon>Dinosauria</taxon>
        <taxon>Saurischia</taxon>
        <taxon>Theropoda</taxon>
        <taxon>Coelurosauria</taxon>
        <taxon>Aves</taxon>
        <taxon>Neognathae</taxon>
        <taxon>Neoaves</taxon>
        <taxon>Telluraves</taxon>
        <taxon>Australaves</taxon>
        <taxon>Passeriformes</taxon>
        <taxon>Eurylaimidae</taxon>
        <taxon>Calyptomena</taxon>
    </lineage>
</organism>
<feature type="non-terminal residue" evidence="7">
    <location>
        <position position="1"/>
    </location>
</feature>
<evidence type="ECO:0000256" key="1">
    <source>
        <dbReference type="ARBA" id="ARBA00022723"/>
    </source>
</evidence>
<evidence type="ECO:0000256" key="4">
    <source>
        <dbReference type="PROSITE-ProRule" id="PRU00175"/>
    </source>
</evidence>
<keyword evidence="1" id="KW-0479">Metal-binding</keyword>
<accession>A0A851CBQ5</accession>
<keyword evidence="8" id="KW-1185">Reference proteome</keyword>
<dbReference type="PROSITE" id="PS50089">
    <property type="entry name" value="ZF_RING_2"/>
    <property type="match status" value="1"/>
</dbReference>
<name>A0A851CBQ5_CALVR</name>
<dbReference type="InterPro" id="IPR001841">
    <property type="entry name" value="Znf_RING"/>
</dbReference>